<organism evidence="2 3">
    <name type="scientific">Runella rosea</name>
    <dbReference type="NCBI Taxonomy" id="2259595"/>
    <lineage>
        <taxon>Bacteria</taxon>
        <taxon>Pseudomonadati</taxon>
        <taxon>Bacteroidota</taxon>
        <taxon>Cytophagia</taxon>
        <taxon>Cytophagales</taxon>
        <taxon>Spirosomataceae</taxon>
        <taxon>Runella</taxon>
    </lineage>
</organism>
<dbReference type="RefSeq" id="WP_114069864.1">
    <property type="nucleotide sequence ID" value="NZ_CP030850.1"/>
</dbReference>
<dbReference type="Pfam" id="PF01569">
    <property type="entry name" value="PAP2"/>
    <property type="match status" value="1"/>
</dbReference>
<evidence type="ECO:0000259" key="1">
    <source>
        <dbReference type="Pfam" id="PF01569"/>
    </source>
</evidence>
<keyword evidence="3" id="KW-1185">Reference proteome</keyword>
<accession>A0A344TR31</accession>
<gene>
    <name evidence="2" type="ORF">DR864_26880</name>
</gene>
<dbReference type="EMBL" id="CP030850">
    <property type="protein sequence ID" value="AXE21102.1"/>
    <property type="molecule type" value="Genomic_DNA"/>
</dbReference>
<name>A0A344TR31_9BACT</name>
<dbReference type="PANTHER" id="PTHR34599:SF2">
    <property type="entry name" value="TRAF-TYPE DOMAIN-CONTAINING PROTEIN"/>
    <property type="match status" value="1"/>
</dbReference>
<proteinExistence type="predicted"/>
<dbReference type="Proteomes" id="UP000251993">
    <property type="component" value="Chromosome"/>
</dbReference>
<dbReference type="CDD" id="cd03398">
    <property type="entry name" value="PAP2_haloperoxidase"/>
    <property type="match status" value="1"/>
</dbReference>
<dbReference type="InterPro" id="IPR036938">
    <property type="entry name" value="PAP2/HPO_sf"/>
</dbReference>
<dbReference type="SUPFAM" id="SSF48317">
    <property type="entry name" value="Acid phosphatase/Vanadium-dependent haloperoxidase"/>
    <property type="match status" value="1"/>
</dbReference>
<dbReference type="KEGG" id="run:DR864_26880"/>
<sequence>MLRKSLLVSVGVVYLLMSACKPKLPPEEYNAKAADPELYHQSVELLTEVIIHDIFKPPVASRIYVYANLAGYEAMVPGYPAYESLGGKLKGFTAPTAPDADKEYCFPLASTRAFLKVARNLTFSASFFDEYEKEFYKKYEDMGVPSEVIENSMAYGDSVAAHVMRYSTKDSYKQTRGIRFTVTNKPGTWVPTPPAYADACEPQWNKIRLLTLDSITQFMPPRPPMWSTDKNSEFWRETREVYEIGNKLTEEQKRIAWFWDDNPFVMNVVGHVMFANKKMTPGGHWLAIHETVSRNTKASFEKSVEGYALSSIALLDAFVACWDEKYRSTKVRPETVINSDIDPKWQPFLQTPPFPEYTSGHSTISAAAAEVLSFVHGDNVAFTDSTEFKHGHGVLSFKSFREASLMASISRLYGGIHYRSGCDEGNVCGVKIGKQVLKVAQTRKEQKVISQVQ</sequence>
<dbReference type="InterPro" id="IPR000326">
    <property type="entry name" value="PAP2/HPO"/>
</dbReference>
<dbReference type="PROSITE" id="PS51257">
    <property type="entry name" value="PROKAR_LIPOPROTEIN"/>
    <property type="match status" value="1"/>
</dbReference>
<feature type="domain" description="Phosphatidic acid phosphatase type 2/haloperoxidase" evidence="1">
    <location>
        <begin position="309"/>
        <end position="440"/>
    </location>
</feature>
<protein>
    <submittedName>
        <fullName evidence="2">Phosphatidic acid phosphatase</fullName>
    </submittedName>
</protein>
<evidence type="ECO:0000313" key="3">
    <source>
        <dbReference type="Proteomes" id="UP000251993"/>
    </source>
</evidence>
<dbReference type="AlphaFoldDB" id="A0A344TR31"/>
<evidence type="ECO:0000313" key="2">
    <source>
        <dbReference type="EMBL" id="AXE21102.1"/>
    </source>
</evidence>
<reference evidence="2 3" key="1">
    <citation type="submission" date="2018-07" db="EMBL/GenBank/DDBJ databases">
        <title>Genome sequencing of Runella.</title>
        <authorList>
            <person name="Baek M.-G."/>
            <person name="Yi H."/>
        </authorList>
    </citation>
    <scope>NUCLEOTIDE SEQUENCE [LARGE SCALE GENOMIC DNA]</scope>
    <source>
        <strain evidence="2 3">HYN0085</strain>
    </source>
</reference>
<dbReference type="InterPro" id="IPR052559">
    <property type="entry name" value="V-haloperoxidase"/>
</dbReference>
<dbReference type="PANTHER" id="PTHR34599">
    <property type="entry name" value="PEROXIDASE-RELATED"/>
    <property type="match status" value="1"/>
</dbReference>
<dbReference type="OrthoDB" id="7793240at2"/>
<dbReference type="Gene3D" id="1.10.606.20">
    <property type="match status" value="1"/>
</dbReference>